<accession>W6MXC3</accession>
<evidence type="ECO:0000256" key="1">
    <source>
        <dbReference type="ARBA" id="ARBA00004123"/>
    </source>
</evidence>
<evidence type="ECO:0000256" key="5">
    <source>
        <dbReference type="ARBA" id="ARBA00023242"/>
    </source>
</evidence>
<dbReference type="CDD" id="cd00067">
    <property type="entry name" value="GAL4"/>
    <property type="match status" value="1"/>
</dbReference>
<proteinExistence type="predicted"/>
<dbReference type="InterPro" id="IPR001138">
    <property type="entry name" value="Zn2Cys6_DnaBD"/>
</dbReference>
<gene>
    <name evidence="7" type="ORF">KUCA_T00004624001</name>
</gene>
<dbReference type="HOGENOM" id="CLU_489206_0_0_1"/>
<reference evidence="7" key="1">
    <citation type="submission" date="2013-12" db="EMBL/GenBank/DDBJ databases">
        <authorList>
            <person name="Genoscope - CEA"/>
        </authorList>
    </citation>
    <scope>NUCLEOTIDE SEQUENCE</scope>
    <source>
        <strain evidence="7">CBS 1993</strain>
    </source>
</reference>
<evidence type="ECO:0000256" key="4">
    <source>
        <dbReference type="ARBA" id="ARBA00023163"/>
    </source>
</evidence>
<reference evidence="7" key="2">
    <citation type="submission" date="2014-02" db="EMBL/GenBank/DDBJ databases">
        <title>Complete DNA sequence of /Kuraishia capsulata/ illustrates novel genomic features among budding yeasts (/Saccharomycotina/).</title>
        <authorList>
            <person name="Morales L."/>
            <person name="Noel B."/>
            <person name="Porcel B."/>
            <person name="Marcet-Houben M."/>
            <person name="Hullo M-F."/>
            <person name="Sacerdot C."/>
            <person name="Tekaia F."/>
            <person name="Leh-Louis V."/>
            <person name="Despons L."/>
            <person name="Khanna V."/>
            <person name="Aury J-M."/>
            <person name="Barbe V."/>
            <person name="Couloux A."/>
            <person name="Labadie K."/>
            <person name="Pelletier E."/>
            <person name="Souciet J-L."/>
            <person name="Boekhout T."/>
            <person name="Gabaldon T."/>
            <person name="Wincker P."/>
            <person name="Dujon B."/>
        </authorList>
    </citation>
    <scope>NUCLEOTIDE SEQUENCE</scope>
    <source>
        <strain evidence="7">CBS 1993</strain>
    </source>
</reference>
<dbReference type="EMBL" id="HG793129">
    <property type="protein sequence ID" value="CDK28640.1"/>
    <property type="molecule type" value="Genomic_DNA"/>
</dbReference>
<dbReference type="GO" id="GO:0005634">
    <property type="term" value="C:nucleus"/>
    <property type="evidence" value="ECO:0007669"/>
    <property type="project" value="UniProtKB-SubCell"/>
</dbReference>
<dbReference type="InterPro" id="IPR036864">
    <property type="entry name" value="Zn2-C6_fun-type_DNA-bd_sf"/>
</dbReference>
<organism evidence="7 8">
    <name type="scientific">Kuraishia capsulata CBS 1993</name>
    <dbReference type="NCBI Taxonomy" id="1382522"/>
    <lineage>
        <taxon>Eukaryota</taxon>
        <taxon>Fungi</taxon>
        <taxon>Dikarya</taxon>
        <taxon>Ascomycota</taxon>
        <taxon>Saccharomycotina</taxon>
        <taxon>Pichiomycetes</taxon>
        <taxon>Pichiales</taxon>
        <taxon>Pichiaceae</taxon>
        <taxon>Kuraishia</taxon>
    </lineage>
</organism>
<dbReference type="Gene3D" id="4.10.240.10">
    <property type="entry name" value="Zn(2)-C6 fungal-type DNA-binding domain"/>
    <property type="match status" value="1"/>
</dbReference>
<evidence type="ECO:0000259" key="6">
    <source>
        <dbReference type="PROSITE" id="PS50048"/>
    </source>
</evidence>
<dbReference type="GO" id="GO:0000981">
    <property type="term" value="F:DNA-binding transcription factor activity, RNA polymerase II-specific"/>
    <property type="evidence" value="ECO:0007669"/>
    <property type="project" value="InterPro"/>
</dbReference>
<dbReference type="PANTHER" id="PTHR47338:SF10">
    <property type="entry name" value="TRANSCRIPTION FACTOR DOMAIN-CONTAINING PROTEIN-RELATED"/>
    <property type="match status" value="1"/>
</dbReference>
<dbReference type="Proteomes" id="UP000019384">
    <property type="component" value="Unassembled WGS sequence"/>
</dbReference>
<evidence type="ECO:0000313" key="7">
    <source>
        <dbReference type="EMBL" id="CDK28640.1"/>
    </source>
</evidence>
<protein>
    <recommendedName>
        <fullName evidence="6">Zn(2)-C6 fungal-type domain-containing protein</fullName>
    </recommendedName>
</protein>
<dbReference type="OrthoDB" id="5069333at2759"/>
<comment type="subcellular location">
    <subcellularLocation>
        <location evidence="1">Nucleus</location>
    </subcellularLocation>
</comment>
<keyword evidence="5" id="KW-0539">Nucleus</keyword>
<keyword evidence="8" id="KW-1185">Reference proteome</keyword>
<dbReference type="SUPFAM" id="SSF57701">
    <property type="entry name" value="Zn2/Cys6 DNA-binding domain"/>
    <property type="match status" value="1"/>
</dbReference>
<dbReference type="RefSeq" id="XP_022460630.1">
    <property type="nucleotide sequence ID" value="XM_022601378.1"/>
</dbReference>
<dbReference type="InterPro" id="IPR050815">
    <property type="entry name" value="TF_fung"/>
</dbReference>
<keyword evidence="3" id="KW-0805">Transcription regulation</keyword>
<dbReference type="SMART" id="SM00066">
    <property type="entry name" value="GAL4"/>
    <property type="match status" value="1"/>
</dbReference>
<evidence type="ECO:0000256" key="2">
    <source>
        <dbReference type="ARBA" id="ARBA00022723"/>
    </source>
</evidence>
<dbReference type="GeneID" id="34522018"/>
<dbReference type="PANTHER" id="PTHR47338">
    <property type="entry name" value="ZN(II)2CYS6 TRANSCRIPTION FACTOR (EUROFUNG)-RELATED"/>
    <property type="match status" value="1"/>
</dbReference>
<sequence length="557" mass="63763">MNDILLPSKIACSSCRRKRVKCDKQRPLCSRCYKGGSECHYQEPKKTGPKPKIPDMFQILDNNLDFVMKDTGLSLSTTGSEVDTETPLSAYSDTDIQAGLSAEEVFALFFNENAHISQILLRPKFERNFYRGVFVYGVLETLMRALVYRQHPKYEQIADHFYLEALQGLDSIERTTDRSPQSIHASMNSVAYLQAWLLICEYECHTLRFRSCSINIARCKRLAQQMNLDLIDSKVRFSWRGVLLEDVGSIDGEDGSFPEWSLIEEKRRTFWYVFMVGQCPAEVASAFVIEYIHTKMPMTYSSFSTARHAERGFMGAALESLRRGETIPDLDEFSALVLQMGVVQHVCDWNRSFEIEPMRESLDADYLEALKKKAAGFENSLNSLHSVTISDGPGGHLLNLNRVVGALCTYHHLYEHLYQQISFGGSKQLSPAITDSFDYYRKKNLIYLYLLIDICNDVQTSRLLKCNPLFTLLLNAGIQCTVGIVDKIMTMKPEFRLPKENIEGFVQRLQQTAESLRDSTKRLDLNVNDYFSDGFKDALEELEELWESGCDWTRVIM</sequence>
<evidence type="ECO:0000256" key="3">
    <source>
        <dbReference type="ARBA" id="ARBA00023015"/>
    </source>
</evidence>
<dbReference type="PROSITE" id="PS00463">
    <property type="entry name" value="ZN2_CY6_FUNGAL_1"/>
    <property type="match status" value="1"/>
</dbReference>
<dbReference type="Pfam" id="PF00172">
    <property type="entry name" value="Zn_clus"/>
    <property type="match status" value="1"/>
</dbReference>
<keyword evidence="2" id="KW-0479">Metal-binding</keyword>
<name>W6MXC3_9ASCO</name>
<dbReference type="GO" id="GO:0008270">
    <property type="term" value="F:zinc ion binding"/>
    <property type="evidence" value="ECO:0007669"/>
    <property type="project" value="InterPro"/>
</dbReference>
<dbReference type="AlphaFoldDB" id="W6MXC3"/>
<feature type="domain" description="Zn(2)-C6 fungal-type" evidence="6">
    <location>
        <begin position="11"/>
        <end position="41"/>
    </location>
</feature>
<dbReference type="CDD" id="cd12148">
    <property type="entry name" value="fungal_TF_MHR"/>
    <property type="match status" value="1"/>
</dbReference>
<dbReference type="PROSITE" id="PS50048">
    <property type="entry name" value="ZN2_CY6_FUNGAL_2"/>
    <property type="match status" value="1"/>
</dbReference>
<keyword evidence="4" id="KW-0804">Transcription</keyword>
<evidence type="ECO:0000313" key="8">
    <source>
        <dbReference type="Proteomes" id="UP000019384"/>
    </source>
</evidence>
<dbReference type="STRING" id="1382522.W6MXC3"/>